<dbReference type="GeneID" id="9380208"/>
<dbReference type="InParanoid" id="D6RQW6"/>
<organism evidence="1 2">
    <name type="scientific">Coprinopsis cinerea (strain Okayama-7 / 130 / ATCC MYA-4618 / FGSC 9003)</name>
    <name type="common">Inky cap fungus</name>
    <name type="synonym">Hormographiella aspergillata</name>
    <dbReference type="NCBI Taxonomy" id="240176"/>
    <lineage>
        <taxon>Eukaryota</taxon>
        <taxon>Fungi</taxon>
        <taxon>Dikarya</taxon>
        <taxon>Basidiomycota</taxon>
        <taxon>Agaricomycotina</taxon>
        <taxon>Agaricomycetes</taxon>
        <taxon>Agaricomycetidae</taxon>
        <taxon>Agaricales</taxon>
        <taxon>Agaricineae</taxon>
        <taxon>Psathyrellaceae</taxon>
        <taxon>Coprinopsis</taxon>
    </lineage>
</organism>
<dbReference type="HOGENOM" id="CLU_465402_0_0_1"/>
<proteinExistence type="predicted"/>
<name>D6RQW6_COPC7</name>
<dbReference type="RefSeq" id="XP_002910205.1">
    <property type="nucleotide sequence ID" value="XM_002910159.1"/>
</dbReference>
<accession>D6RQW6</accession>
<dbReference type="AlphaFoldDB" id="D6RQW6"/>
<dbReference type="Proteomes" id="UP000001861">
    <property type="component" value="Unassembled WGS sequence"/>
</dbReference>
<dbReference type="KEGG" id="cci:CC1G_15482"/>
<sequence>MDDDMDLALHCPQDDAFSKLEVVLLTCTENNLAFLDIFFGDWPILSIIRLGLCNLTLYTLVRGYLDRTWNVLDFLGRWFREPDRALKMMDDAQASAYGANVLRFFLRGVDETEPLDLCVPVHQVYRVATVILMDGFDFVDFSGSNASSFTRALEVAFSAGNSTRDSRSGERSLSASSLSAMMFLFRRTTAYPCGTSVIHEITLHLVTCEPHRYILSQHSTALMCHITSQGAVCPFALATLATFRSFAVGDEANKASGFMKQEGRYQLYSSGTVIANYEMVSGRSGRSQTYLEVVNGRRFMGDRHCWFIPASIGDSVMEDVGQYHGPTFEVFDVRSGVVEGEAYLRIGEPFILSPTLNTHLHNRDRLFVKHSANTLTVIDYANEDNPGVNVELAVTDRWTLQTFNRFVHQTFSFRNLKGIKSSPPIPGFYTAPQITYVADAALYAVGCKWSTIVSLPLPECGEDLHVGNFFPNGAFSARIVELPGTSLPTWHDYRIFVDNYSGPCAANTSVLTMFGIPWSGNIMLVRYANPEAKFRRGSSRFQHILRSELGFCNLVVALWLRQVIATGLYGDAVKFDDSDNSSKLFK</sequence>
<evidence type="ECO:0000313" key="1">
    <source>
        <dbReference type="EMBL" id="EFI26711.1"/>
    </source>
</evidence>
<dbReference type="EMBL" id="AACS02000012">
    <property type="protein sequence ID" value="EFI26711.1"/>
    <property type="molecule type" value="Genomic_DNA"/>
</dbReference>
<reference evidence="1 2" key="1">
    <citation type="journal article" date="2010" name="Proc. Natl. Acad. Sci. U.S.A.">
        <title>Insights into evolution of multicellular fungi from the assembled chromosomes of the mushroom Coprinopsis cinerea (Coprinus cinereus).</title>
        <authorList>
            <person name="Stajich J.E."/>
            <person name="Wilke S.K."/>
            <person name="Ahren D."/>
            <person name="Au C.H."/>
            <person name="Birren B.W."/>
            <person name="Borodovsky M."/>
            <person name="Burns C."/>
            <person name="Canback B."/>
            <person name="Casselton L.A."/>
            <person name="Cheng C.K."/>
            <person name="Deng J."/>
            <person name="Dietrich F.S."/>
            <person name="Fargo D.C."/>
            <person name="Farman M.L."/>
            <person name="Gathman A.C."/>
            <person name="Goldberg J."/>
            <person name="Guigo R."/>
            <person name="Hoegger P.J."/>
            <person name="Hooker J.B."/>
            <person name="Huggins A."/>
            <person name="James T.Y."/>
            <person name="Kamada T."/>
            <person name="Kilaru S."/>
            <person name="Kodira C."/>
            <person name="Kues U."/>
            <person name="Kupfer D."/>
            <person name="Kwan H.S."/>
            <person name="Lomsadze A."/>
            <person name="Li W."/>
            <person name="Lilly W.W."/>
            <person name="Ma L.J."/>
            <person name="Mackey A.J."/>
            <person name="Manning G."/>
            <person name="Martin F."/>
            <person name="Muraguchi H."/>
            <person name="Natvig D.O."/>
            <person name="Palmerini H."/>
            <person name="Ramesh M.A."/>
            <person name="Rehmeyer C.J."/>
            <person name="Roe B.A."/>
            <person name="Shenoy N."/>
            <person name="Stanke M."/>
            <person name="Ter-Hovhannisyan V."/>
            <person name="Tunlid A."/>
            <person name="Velagapudi R."/>
            <person name="Vision T.J."/>
            <person name="Zeng Q."/>
            <person name="Zolan M.E."/>
            <person name="Pukkila P.J."/>
        </authorList>
    </citation>
    <scope>NUCLEOTIDE SEQUENCE [LARGE SCALE GENOMIC DNA]</scope>
    <source>
        <strain evidence="2">Okayama-7 / 130 / ATCC MYA-4618 / FGSC 9003</strain>
    </source>
</reference>
<comment type="caution">
    <text evidence="1">The sequence shown here is derived from an EMBL/GenBank/DDBJ whole genome shotgun (WGS) entry which is preliminary data.</text>
</comment>
<dbReference type="VEuPathDB" id="FungiDB:CC1G_15482"/>
<evidence type="ECO:0000313" key="2">
    <source>
        <dbReference type="Proteomes" id="UP000001861"/>
    </source>
</evidence>
<gene>
    <name evidence="1" type="ORF">CC1G_15482</name>
</gene>
<protein>
    <submittedName>
        <fullName evidence="1">Uncharacterized protein</fullName>
    </submittedName>
</protein>
<dbReference type="OrthoDB" id="3046414at2759"/>
<keyword evidence="2" id="KW-1185">Reference proteome</keyword>